<dbReference type="GO" id="GO:0010468">
    <property type="term" value="P:regulation of gene expression"/>
    <property type="evidence" value="ECO:0007669"/>
    <property type="project" value="UniProtKB-ARBA"/>
</dbReference>
<dbReference type="Gene3D" id="2.40.50.140">
    <property type="entry name" value="Nucleic acid-binding proteins"/>
    <property type="match status" value="1"/>
</dbReference>
<protein>
    <submittedName>
        <fullName evidence="5">Cold-shock DNA-binding protein family</fullName>
    </submittedName>
</protein>
<dbReference type="STRING" id="84698.SAMN04488528_101444"/>
<name>A0A1I0YNB6_9CLOT</name>
<proteinExistence type="predicted"/>
<reference evidence="5 6" key="1">
    <citation type="submission" date="2016-10" db="EMBL/GenBank/DDBJ databases">
        <authorList>
            <person name="de Groot N.N."/>
        </authorList>
    </citation>
    <scope>NUCLEOTIDE SEQUENCE [LARGE SCALE GENOMIC DNA]</scope>
    <source>
        <strain evidence="5 6">DSM 12271</strain>
    </source>
</reference>
<dbReference type="Proteomes" id="UP000198619">
    <property type="component" value="Unassembled WGS sequence"/>
</dbReference>
<dbReference type="Gene3D" id="6.20.370.130">
    <property type="match status" value="1"/>
</dbReference>
<evidence type="ECO:0000256" key="3">
    <source>
        <dbReference type="RuleBase" id="RU000408"/>
    </source>
</evidence>
<dbReference type="EMBL" id="FOKI01000014">
    <property type="protein sequence ID" value="SFB14895.1"/>
    <property type="molecule type" value="Genomic_DNA"/>
</dbReference>
<dbReference type="CDD" id="cd04458">
    <property type="entry name" value="CSP_CDS"/>
    <property type="match status" value="1"/>
</dbReference>
<evidence type="ECO:0000313" key="6">
    <source>
        <dbReference type="Proteomes" id="UP000198619"/>
    </source>
</evidence>
<dbReference type="GO" id="GO:0005737">
    <property type="term" value="C:cytoplasm"/>
    <property type="evidence" value="ECO:0007669"/>
    <property type="project" value="UniProtKB-SubCell"/>
</dbReference>
<dbReference type="FunFam" id="2.40.50.140:FF:000006">
    <property type="entry name" value="Cold shock protein CspC"/>
    <property type="match status" value="1"/>
</dbReference>
<dbReference type="GO" id="GO:0003677">
    <property type="term" value="F:DNA binding"/>
    <property type="evidence" value="ECO:0007669"/>
    <property type="project" value="UniProtKB-KW"/>
</dbReference>
<dbReference type="InterPro" id="IPR002059">
    <property type="entry name" value="CSP_DNA-bd"/>
</dbReference>
<dbReference type="Pfam" id="PF00313">
    <property type="entry name" value="CSD"/>
    <property type="match status" value="1"/>
</dbReference>
<dbReference type="PROSITE" id="PS51857">
    <property type="entry name" value="CSD_2"/>
    <property type="match status" value="1"/>
</dbReference>
<dbReference type="InterPro" id="IPR012156">
    <property type="entry name" value="Cold_shock_CspA"/>
</dbReference>
<dbReference type="SMART" id="SM00357">
    <property type="entry name" value="CSP"/>
    <property type="match status" value="1"/>
</dbReference>
<organism evidence="5 6">
    <name type="scientific">Clostridium frigidicarnis</name>
    <dbReference type="NCBI Taxonomy" id="84698"/>
    <lineage>
        <taxon>Bacteria</taxon>
        <taxon>Bacillati</taxon>
        <taxon>Bacillota</taxon>
        <taxon>Clostridia</taxon>
        <taxon>Eubacteriales</taxon>
        <taxon>Clostridiaceae</taxon>
        <taxon>Clostridium</taxon>
    </lineage>
</organism>
<evidence type="ECO:0000259" key="4">
    <source>
        <dbReference type="PROSITE" id="PS51857"/>
    </source>
</evidence>
<dbReference type="InterPro" id="IPR012340">
    <property type="entry name" value="NA-bd_OB-fold"/>
</dbReference>
<dbReference type="PROSITE" id="PS00352">
    <property type="entry name" value="CSD_1"/>
    <property type="match status" value="1"/>
</dbReference>
<dbReference type="RefSeq" id="WP_090041171.1">
    <property type="nucleotide sequence ID" value="NZ_FOKI01000014.1"/>
</dbReference>
<gene>
    <name evidence="5" type="ORF">SAMN04488528_101444</name>
</gene>
<dbReference type="InterPro" id="IPR011129">
    <property type="entry name" value="CSD"/>
</dbReference>
<dbReference type="InterPro" id="IPR019844">
    <property type="entry name" value="CSD_CS"/>
</dbReference>
<feature type="domain" description="CSD" evidence="4">
    <location>
        <begin position="1"/>
        <end position="64"/>
    </location>
</feature>
<evidence type="ECO:0000256" key="1">
    <source>
        <dbReference type="ARBA" id="ARBA00004496"/>
    </source>
</evidence>
<keyword evidence="5" id="KW-0238">DNA-binding</keyword>
<evidence type="ECO:0000256" key="2">
    <source>
        <dbReference type="ARBA" id="ARBA00022490"/>
    </source>
</evidence>
<dbReference type="SUPFAM" id="SSF50249">
    <property type="entry name" value="Nucleic acid-binding proteins"/>
    <property type="match status" value="1"/>
</dbReference>
<dbReference type="InterPro" id="IPR050181">
    <property type="entry name" value="Cold_shock_domain"/>
</dbReference>
<evidence type="ECO:0000313" key="5">
    <source>
        <dbReference type="EMBL" id="SFB14895.1"/>
    </source>
</evidence>
<keyword evidence="6" id="KW-1185">Reference proteome</keyword>
<dbReference type="PIRSF" id="PIRSF002599">
    <property type="entry name" value="Cold_shock_A"/>
    <property type="match status" value="1"/>
</dbReference>
<dbReference type="AlphaFoldDB" id="A0A1I0YNB6"/>
<dbReference type="PANTHER" id="PTHR11544">
    <property type="entry name" value="COLD SHOCK DOMAIN CONTAINING PROTEINS"/>
    <property type="match status" value="1"/>
</dbReference>
<dbReference type="PRINTS" id="PR00050">
    <property type="entry name" value="COLDSHOCK"/>
</dbReference>
<sequence length="68" mass="7372">MQGTVKWFNAQKGFGFITTENGDDVFVHFSAIVNDGFKELAEGQSVSFDIAEGDKGNQAVNVISNSKE</sequence>
<dbReference type="OrthoDB" id="9805039at2"/>
<comment type="subcellular location">
    <subcellularLocation>
        <location evidence="1 3">Cytoplasm</location>
    </subcellularLocation>
</comment>
<dbReference type="GO" id="GO:0051252">
    <property type="term" value="P:regulation of RNA metabolic process"/>
    <property type="evidence" value="ECO:0007669"/>
    <property type="project" value="UniProtKB-ARBA"/>
</dbReference>
<keyword evidence="2" id="KW-0963">Cytoplasm</keyword>
<accession>A0A1I0YNB6</accession>